<protein>
    <submittedName>
        <fullName evidence="2">Antibiotic biosynthesis monooxygenase</fullName>
    </submittedName>
</protein>
<reference evidence="3" key="1">
    <citation type="journal article" date="2019" name="Int. J. Syst. Evol. Microbiol.">
        <title>The Global Catalogue of Microorganisms (GCM) 10K type strain sequencing project: providing services to taxonomists for standard genome sequencing and annotation.</title>
        <authorList>
            <consortium name="The Broad Institute Genomics Platform"/>
            <consortium name="The Broad Institute Genome Sequencing Center for Infectious Disease"/>
            <person name="Wu L."/>
            <person name="Ma J."/>
        </authorList>
    </citation>
    <scope>NUCLEOTIDE SEQUENCE [LARGE SCALE GENOMIC DNA]</scope>
    <source>
        <strain evidence="3">JCM 9458</strain>
    </source>
</reference>
<evidence type="ECO:0000313" key="3">
    <source>
        <dbReference type="Proteomes" id="UP001501676"/>
    </source>
</evidence>
<proteinExistence type="predicted"/>
<dbReference type="Proteomes" id="UP001501676">
    <property type="component" value="Unassembled WGS sequence"/>
</dbReference>
<dbReference type="GO" id="GO:0004497">
    <property type="term" value="F:monooxygenase activity"/>
    <property type="evidence" value="ECO:0007669"/>
    <property type="project" value="UniProtKB-KW"/>
</dbReference>
<sequence length="102" mass="11360">MIARVWRGWATPAKADDYQRHYRTAVAEHLRSVPGFVEARLLRTDDGGDVLFTSVVVFTDLESVHAFAGAEPRVAVVEEAARAALVRWDEYVTHHDVAVDVA</sequence>
<keyword evidence="2" id="KW-0560">Oxidoreductase</keyword>
<dbReference type="Gene3D" id="3.30.70.100">
    <property type="match status" value="1"/>
</dbReference>
<keyword evidence="2" id="KW-0503">Monooxygenase</keyword>
<dbReference type="EMBL" id="BAAAYN010000024">
    <property type="protein sequence ID" value="GAA3389515.1"/>
    <property type="molecule type" value="Genomic_DNA"/>
</dbReference>
<dbReference type="SUPFAM" id="SSF54909">
    <property type="entry name" value="Dimeric alpha+beta barrel"/>
    <property type="match status" value="1"/>
</dbReference>
<evidence type="ECO:0000313" key="2">
    <source>
        <dbReference type="EMBL" id="GAA3389515.1"/>
    </source>
</evidence>
<comment type="caution">
    <text evidence="2">The sequence shown here is derived from an EMBL/GenBank/DDBJ whole genome shotgun (WGS) entry which is preliminary data.</text>
</comment>
<evidence type="ECO:0000259" key="1">
    <source>
        <dbReference type="Pfam" id="PF03992"/>
    </source>
</evidence>
<dbReference type="Pfam" id="PF03992">
    <property type="entry name" value="ABM"/>
    <property type="match status" value="1"/>
</dbReference>
<dbReference type="InterPro" id="IPR007138">
    <property type="entry name" value="ABM_dom"/>
</dbReference>
<dbReference type="InterPro" id="IPR011008">
    <property type="entry name" value="Dimeric_a/b-barrel"/>
</dbReference>
<accession>A0ABP6SZP6</accession>
<dbReference type="RefSeq" id="WP_345729671.1">
    <property type="nucleotide sequence ID" value="NZ_BAAAYN010000024.1"/>
</dbReference>
<gene>
    <name evidence="2" type="ORF">GCM10020369_39940</name>
</gene>
<feature type="domain" description="ABM" evidence="1">
    <location>
        <begin position="1"/>
        <end position="71"/>
    </location>
</feature>
<name>A0ABP6SZP6_9ACTN</name>
<keyword evidence="3" id="KW-1185">Reference proteome</keyword>
<organism evidence="2 3">
    <name type="scientific">Cryptosporangium minutisporangium</name>
    <dbReference type="NCBI Taxonomy" id="113569"/>
    <lineage>
        <taxon>Bacteria</taxon>
        <taxon>Bacillati</taxon>
        <taxon>Actinomycetota</taxon>
        <taxon>Actinomycetes</taxon>
        <taxon>Cryptosporangiales</taxon>
        <taxon>Cryptosporangiaceae</taxon>
        <taxon>Cryptosporangium</taxon>
    </lineage>
</organism>